<dbReference type="PROSITE" id="PS50112">
    <property type="entry name" value="PAS"/>
    <property type="match status" value="3"/>
</dbReference>
<dbReference type="GO" id="GO:0006355">
    <property type="term" value="P:regulation of DNA-templated transcription"/>
    <property type="evidence" value="ECO:0007669"/>
    <property type="project" value="InterPro"/>
</dbReference>
<feature type="domain" description="PAS" evidence="10">
    <location>
        <begin position="159"/>
        <end position="231"/>
    </location>
</feature>
<name>A0A1T5AV63_9SPHI</name>
<evidence type="ECO:0000313" key="12">
    <source>
        <dbReference type="EMBL" id="SKB38908.1"/>
    </source>
</evidence>
<dbReference type="PROSITE" id="PS50113">
    <property type="entry name" value="PAC"/>
    <property type="match status" value="1"/>
</dbReference>
<keyword evidence="4" id="KW-0808">Transferase</keyword>
<feature type="domain" description="PAS" evidence="10">
    <location>
        <begin position="29"/>
        <end position="77"/>
    </location>
</feature>
<dbReference type="InterPro" id="IPR035965">
    <property type="entry name" value="PAS-like_dom_sf"/>
</dbReference>
<dbReference type="OrthoDB" id="741455at2"/>
<dbReference type="NCBIfam" id="TIGR00229">
    <property type="entry name" value="sensory_box"/>
    <property type="match status" value="3"/>
</dbReference>
<dbReference type="Proteomes" id="UP000190150">
    <property type="component" value="Unassembled WGS sequence"/>
</dbReference>
<dbReference type="InterPro" id="IPR036890">
    <property type="entry name" value="HATPase_C_sf"/>
</dbReference>
<dbReference type="PANTHER" id="PTHR45453">
    <property type="entry name" value="PHOSPHATE REGULON SENSOR PROTEIN PHOR"/>
    <property type="match status" value="1"/>
</dbReference>
<keyword evidence="7" id="KW-0472">Membrane</keyword>
<dbReference type="AlphaFoldDB" id="A0A1T5AV63"/>
<evidence type="ECO:0000313" key="13">
    <source>
        <dbReference type="Proteomes" id="UP000190150"/>
    </source>
</evidence>
<dbReference type="SUPFAM" id="SSF55874">
    <property type="entry name" value="ATPase domain of HSP90 chaperone/DNA topoisomerase II/histidine kinase"/>
    <property type="match status" value="1"/>
</dbReference>
<dbReference type="InterPro" id="IPR000700">
    <property type="entry name" value="PAS-assoc_C"/>
</dbReference>
<dbReference type="FunFam" id="3.30.565.10:FF:000006">
    <property type="entry name" value="Sensor histidine kinase WalK"/>
    <property type="match status" value="1"/>
</dbReference>
<dbReference type="EMBL" id="FUZF01000001">
    <property type="protein sequence ID" value="SKB38908.1"/>
    <property type="molecule type" value="Genomic_DNA"/>
</dbReference>
<evidence type="ECO:0000256" key="1">
    <source>
        <dbReference type="ARBA" id="ARBA00000085"/>
    </source>
</evidence>
<keyword evidence="13" id="KW-1185">Reference proteome</keyword>
<dbReference type="InterPro" id="IPR001610">
    <property type="entry name" value="PAC"/>
</dbReference>
<evidence type="ECO:0000259" key="11">
    <source>
        <dbReference type="PROSITE" id="PS50113"/>
    </source>
</evidence>
<sequence length="628" mass="70692">MPINTMKNIRALQNELEQIRSENSRLKEKVAELDDCLEKAMVPIHWIDDNGIILWANAAELDTVGYNKEEYIGSSILDYHVDKNKILDILICLKTNETVKDYPADIKCKDGSIKHVLISTHVVRKDGHFLHSCCFTRDITASINEEQSRNRLLQQLEENETKMRLAIKATKMGTWYWDANSNDIYLSEEGRKILGLAMETVIDETTFLNQLFPNGYNSLKKNSIELSENGKEGHFDSTQHIHKRDGSPRIVRVQGSIHPAEIGLPRVVGTVLDVTEMVAAHENDELLAAIIRSSNDAIVGKTLNGTINSWNEAAERIFGFSAQEMIGTSIYTIVPDDKKEEEASILATLRAGGRMEYFETKRLTKSGRLIDVSLTISPIKDMDGNIIGISKIARDITEKKQEEKRKHDFVTMVSHEIKTPLTSILLYTQVLLKGAQNDENKNAWNIGLKIEAMTKKIILMIKDYLSLSKIEDGKIDVSKEELDLRKVMYEAVEDAKLVTSKHDITIHGGDGIKVLADPNKLEQVFVNLLSNAIKYSPAGGNIRIECKPNANTVTVSVIDQGIGIRPEDQRKLFKKFARIDSPRTHTISGFGIGLYLVAEILRSHGTSIHIDSQEGYGSRFYFDLEQKK</sequence>
<dbReference type="InterPro" id="IPR036097">
    <property type="entry name" value="HisK_dim/P_sf"/>
</dbReference>
<dbReference type="STRING" id="1513896.SAMN05660841_00210"/>
<feature type="domain" description="PAS" evidence="10">
    <location>
        <begin position="283"/>
        <end position="352"/>
    </location>
</feature>
<dbReference type="GO" id="GO:0004721">
    <property type="term" value="F:phosphoprotein phosphatase activity"/>
    <property type="evidence" value="ECO:0007669"/>
    <property type="project" value="TreeGrafter"/>
</dbReference>
<dbReference type="GO" id="GO:0005886">
    <property type="term" value="C:plasma membrane"/>
    <property type="evidence" value="ECO:0007669"/>
    <property type="project" value="TreeGrafter"/>
</dbReference>
<dbReference type="SMART" id="SM00091">
    <property type="entry name" value="PAS"/>
    <property type="match status" value="4"/>
</dbReference>
<dbReference type="Pfam" id="PF02518">
    <property type="entry name" value="HATPase_c"/>
    <property type="match status" value="1"/>
</dbReference>
<dbReference type="InterPro" id="IPR003594">
    <property type="entry name" value="HATPase_dom"/>
</dbReference>
<evidence type="ECO:0000256" key="6">
    <source>
        <dbReference type="ARBA" id="ARBA00023012"/>
    </source>
</evidence>
<dbReference type="InterPro" id="IPR003661">
    <property type="entry name" value="HisK_dim/P_dom"/>
</dbReference>
<feature type="domain" description="PAC" evidence="11">
    <location>
        <begin position="356"/>
        <end position="408"/>
    </location>
</feature>
<dbReference type="SMART" id="SM00388">
    <property type="entry name" value="HisKA"/>
    <property type="match status" value="1"/>
</dbReference>
<evidence type="ECO:0000256" key="5">
    <source>
        <dbReference type="ARBA" id="ARBA00022777"/>
    </source>
</evidence>
<dbReference type="SMART" id="SM00086">
    <property type="entry name" value="PAC"/>
    <property type="match status" value="3"/>
</dbReference>
<protein>
    <recommendedName>
        <fullName evidence="2">histidine kinase</fullName>
        <ecNumber evidence="2">2.7.13.3</ecNumber>
    </recommendedName>
</protein>
<dbReference type="SMART" id="SM00387">
    <property type="entry name" value="HATPase_c"/>
    <property type="match status" value="1"/>
</dbReference>
<evidence type="ECO:0000256" key="2">
    <source>
        <dbReference type="ARBA" id="ARBA00012438"/>
    </source>
</evidence>
<evidence type="ECO:0000259" key="9">
    <source>
        <dbReference type="PROSITE" id="PS50109"/>
    </source>
</evidence>
<organism evidence="12 13">
    <name type="scientific">Sphingobacterium nematocida</name>
    <dbReference type="NCBI Taxonomy" id="1513896"/>
    <lineage>
        <taxon>Bacteria</taxon>
        <taxon>Pseudomonadati</taxon>
        <taxon>Bacteroidota</taxon>
        <taxon>Sphingobacteriia</taxon>
        <taxon>Sphingobacteriales</taxon>
        <taxon>Sphingobacteriaceae</taxon>
        <taxon>Sphingobacterium</taxon>
    </lineage>
</organism>
<keyword evidence="6" id="KW-0902">Two-component regulatory system</keyword>
<dbReference type="CDD" id="cd00130">
    <property type="entry name" value="PAS"/>
    <property type="match status" value="2"/>
</dbReference>
<dbReference type="PRINTS" id="PR00344">
    <property type="entry name" value="BCTRLSENSOR"/>
</dbReference>
<comment type="catalytic activity">
    <reaction evidence="1">
        <text>ATP + protein L-histidine = ADP + protein N-phospho-L-histidine.</text>
        <dbReference type="EC" id="2.7.13.3"/>
    </reaction>
</comment>
<dbReference type="InterPro" id="IPR013767">
    <property type="entry name" value="PAS_fold"/>
</dbReference>
<reference evidence="13" key="1">
    <citation type="submission" date="2017-02" db="EMBL/GenBank/DDBJ databases">
        <authorList>
            <person name="Varghese N."/>
            <person name="Submissions S."/>
        </authorList>
    </citation>
    <scope>NUCLEOTIDE SEQUENCE [LARGE SCALE GENOMIC DNA]</scope>
    <source>
        <strain evidence="13">DSM 24091</strain>
    </source>
</reference>
<dbReference type="Gene3D" id="1.10.287.130">
    <property type="match status" value="1"/>
</dbReference>
<evidence type="ECO:0000259" key="10">
    <source>
        <dbReference type="PROSITE" id="PS50112"/>
    </source>
</evidence>
<keyword evidence="5" id="KW-0418">Kinase</keyword>
<dbReference type="EC" id="2.7.13.3" evidence="2"/>
<dbReference type="GO" id="GO:0016036">
    <property type="term" value="P:cellular response to phosphate starvation"/>
    <property type="evidence" value="ECO:0007669"/>
    <property type="project" value="TreeGrafter"/>
</dbReference>
<dbReference type="SUPFAM" id="SSF47384">
    <property type="entry name" value="Homodimeric domain of signal transducing histidine kinase"/>
    <property type="match status" value="1"/>
</dbReference>
<dbReference type="GO" id="GO:0000155">
    <property type="term" value="F:phosphorelay sensor kinase activity"/>
    <property type="evidence" value="ECO:0007669"/>
    <property type="project" value="InterPro"/>
</dbReference>
<dbReference type="Pfam" id="PF00512">
    <property type="entry name" value="HisKA"/>
    <property type="match status" value="1"/>
</dbReference>
<dbReference type="SUPFAM" id="SSF55785">
    <property type="entry name" value="PYP-like sensor domain (PAS domain)"/>
    <property type="match status" value="3"/>
</dbReference>
<dbReference type="Pfam" id="PF00989">
    <property type="entry name" value="PAS"/>
    <property type="match status" value="2"/>
</dbReference>
<evidence type="ECO:0000256" key="4">
    <source>
        <dbReference type="ARBA" id="ARBA00022679"/>
    </source>
</evidence>
<dbReference type="Gene3D" id="3.30.565.10">
    <property type="entry name" value="Histidine kinase-like ATPase, C-terminal domain"/>
    <property type="match status" value="1"/>
</dbReference>
<dbReference type="PANTHER" id="PTHR45453:SF1">
    <property type="entry name" value="PHOSPHATE REGULON SENSOR PROTEIN PHOR"/>
    <property type="match status" value="1"/>
</dbReference>
<accession>A0A1T5AV63</accession>
<evidence type="ECO:0000256" key="8">
    <source>
        <dbReference type="SAM" id="Coils"/>
    </source>
</evidence>
<dbReference type="InterPro" id="IPR000014">
    <property type="entry name" value="PAS"/>
</dbReference>
<evidence type="ECO:0000256" key="7">
    <source>
        <dbReference type="ARBA" id="ARBA00023136"/>
    </source>
</evidence>
<dbReference type="InterPro" id="IPR004358">
    <property type="entry name" value="Sig_transdc_His_kin-like_C"/>
</dbReference>
<dbReference type="InterPro" id="IPR005467">
    <property type="entry name" value="His_kinase_dom"/>
</dbReference>
<evidence type="ECO:0000256" key="3">
    <source>
        <dbReference type="ARBA" id="ARBA00022553"/>
    </source>
</evidence>
<gene>
    <name evidence="12" type="ORF">SAMN05660841_00210</name>
</gene>
<keyword evidence="8" id="KW-0175">Coiled coil</keyword>
<dbReference type="CDD" id="cd00082">
    <property type="entry name" value="HisKA"/>
    <property type="match status" value="1"/>
</dbReference>
<feature type="coiled-coil region" evidence="8">
    <location>
        <begin position="9"/>
        <end position="36"/>
    </location>
</feature>
<dbReference type="PROSITE" id="PS50109">
    <property type="entry name" value="HIS_KIN"/>
    <property type="match status" value="1"/>
</dbReference>
<proteinExistence type="predicted"/>
<feature type="domain" description="Histidine kinase" evidence="9">
    <location>
        <begin position="412"/>
        <end position="628"/>
    </location>
</feature>
<dbReference type="Gene3D" id="3.30.450.20">
    <property type="entry name" value="PAS domain"/>
    <property type="match status" value="3"/>
</dbReference>
<keyword evidence="3" id="KW-0597">Phosphoprotein</keyword>
<dbReference type="InterPro" id="IPR050351">
    <property type="entry name" value="BphY/WalK/GraS-like"/>
</dbReference>